<organism evidence="1 2">
    <name type="scientific">Hymenobacter nivis</name>
    <dbReference type="NCBI Taxonomy" id="1850093"/>
    <lineage>
        <taxon>Bacteria</taxon>
        <taxon>Pseudomonadati</taxon>
        <taxon>Bacteroidota</taxon>
        <taxon>Cytophagia</taxon>
        <taxon>Cytophagales</taxon>
        <taxon>Hymenobacteraceae</taxon>
        <taxon>Hymenobacter</taxon>
    </lineage>
</organism>
<dbReference type="OrthoDB" id="850998at2"/>
<dbReference type="KEGG" id="hnv:DDQ68_03980"/>
<gene>
    <name evidence="1" type="ORF">DDQ68_03980</name>
</gene>
<evidence type="ECO:0000313" key="2">
    <source>
        <dbReference type="Proteomes" id="UP000245999"/>
    </source>
</evidence>
<evidence type="ECO:0000313" key="1">
    <source>
        <dbReference type="EMBL" id="AWM32027.1"/>
    </source>
</evidence>
<sequence>MVPPAQLTPFTTLGSRADGVVLLVRLPPDQFHKLHRNVFLNKMLQALGLVMADVVLVNVESHLPVALSSLRRELAATQVVAFGRNLLDIAVRNTQIYEPVQFAAQGLSYLAAAEIEMVEYDVSLKKRLWPGLQRMFLG</sequence>
<keyword evidence="2" id="KW-1185">Reference proteome</keyword>
<dbReference type="EMBL" id="CP029145">
    <property type="protein sequence ID" value="AWM32027.1"/>
    <property type="molecule type" value="Genomic_DNA"/>
</dbReference>
<proteinExistence type="predicted"/>
<name>A0A2Z3GK08_9BACT</name>
<protein>
    <submittedName>
        <fullName evidence="1">Uncharacterized protein</fullName>
    </submittedName>
</protein>
<dbReference type="Proteomes" id="UP000245999">
    <property type="component" value="Chromosome"/>
</dbReference>
<dbReference type="AlphaFoldDB" id="A0A2Z3GK08"/>
<reference evidence="2" key="1">
    <citation type="submission" date="2018-04" db="EMBL/GenBank/DDBJ databases">
        <title>Complete genome of Antarctic heterotrophic bacterium Hymenobacter nivis.</title>
        <authorList>
            <person name="Terashima M."/>
        </authorList>
    </citation>
    <scope>NUCLEOTIDE SEQUENCE [LARGE SCALE GENOMIC DNA]</scope>
    <source>
        <strain evidence="2">NBRC 111535</strain>
    </source>
</reference>
<accession>A0A2Z3GK08</accession>